<dbReference type="InterPro" id="IPR001650">
    <property type="entry name" value="Helicase_C-like"/>
</dbReference>
<dbReference type="GO" id="GO:0006145">
    <property type="term" value="P:purine nucleobase catabolic process"/>
    <property type="evidence" value="ECO:0007669"/>
    <property type="project" value="TreeGrafter"/>
</dbReference>
<feature type="region of interest" description="Disordered" evidence="10">
    <location>
        <begin position="749"/>
        <end position="781"/>
    </location>
</feature>
<protein>
    <recommendedName>
        <fullName evidence="6">allantoinase</fullName>
        <ecNumber evidence="6">3.5.2.5</ecNumber>
    </recommendedName>
</protein>
<evidence type="ECO:0000256" key="1">
    <source>
        <dbReference type="ARBA" id="ARBA00001756"/>
    </source>
</evidence>
<dbReference type="GO" id="GO:0005737">
    <property type="term" value="C:cytoplasm"/>
    <property type="evidence" value="ECO:0007669"/>
    <property type="project" value="TreeGrafter"/>
</dbReference>
<dbReference type="GO" id="GO:0050897">
    <property type="term" value="F:cobalt ion binding"/>
    <property type="evidence" value="ECO:0007669"/>
    <property type="project" value="InterPro"/>
</dbReference>
<comment type="pathway">
    <text evidence="3">Nitrogen metabolism; (S)-allantoin degradation; allantoate from (S)-allantoin: step 1/1.</text>
</comment>
<dbReference type="PROSITE" id="PS51194">
    <property type="entry name" value="HELICASE_CTER"/>
    <property type="match status" value="1"/>
</dbReference>
<dbReference type="OrthoDB" id="10258955at2759"/>
<keyword evidence="9" id="KW-0862">Zinc</keyword>
<dbReference type="EMBL" id="PUHR01000007">
    <property type="protein sequence ID" value="KAG0671885.1"/>
    <property type="molecule type" value="Genomic_DNA"/>
</dbReference>
<dbReference type="InterPro" id="IPR006680">
    <property type="entry name" value="Amidohydro-rel"/>
</dbReference>
<keyword evidence="7" id="KW-0479">Metal-binding</keyword>
<dbReference type="AlphaFoldDB" id="A0A9P6WGA6"/>
<evidence type="ECO:0000256" key="2">
    <source>
        <dbReference type="ARBA" id="ARBA00001947"/>
    </source>
</evidence>
<evidence type="ECO:0000313" key="12">
    <source>
        <dbReference type="EMBL" id="KAG0671885.1"/>
    </source>
</evidence>
<dbReference type="InterPro" id="IPR018228">
    <property type="entry name" value="DNase_TatD-rel_CS"/>
</dbReference>
<gene>
    <name evidence="12" type="ORF">C6P45_004760</name>
</gene>
<dbReference type="InterPro" id="IPR027417">
    <property type="entry name" value="P-loop_NTPase"/>
</dbReference>
<feature type="compositionally biased region" description="Polar residues" evidence="10">
    <location>
        <begin position="749"/>
        <end position="767"/>
    </location>
</feature>
<accession>A0A9P6WGA6</accession>
<dbReference type="GO" id="GO:0008270">
    <property type="term" value="F:zinc ion binding"/>
    <property type="evidence" value="ECO:0007669"/>
    <property type="project" value="InterPro"/>
</dbReference>
<dbReference type="InterPro" id="IPR002195">
    <property type="entry name" value="Dihydroorotase_CS"/>
</dbReference>
<keyword evidence="8" id="KW-0378">Hydrolase</keyword>
<comment type="caution">
    <text evidence="12">The sequence shown here is derived from an EMBL/GenBank/DDBJ whole genome shotgun (WGS) entry which is preliminary data.</text>
</comment>
<dbReference type="GO" id="GO:0004038">
    <property type="term" value="F:allantoinase activity"/>
    <property type="evidence" value="ECO:0007669"/>
    <property type="project" value="UniProtKB-EC"/>
</dbReference>
<evidence type="ECO:0000256" key="9">
    <source>
        <dbReference type="ARBA" id="ARBA00022833"/>
    </source>
</evidence>
<dbReference type="Proteomes" id="UP000750334">
    <property type="component" value="Unassembled WGS sequence"/>
</dbReference>
<dbReference type="PROSITE" id="PS01137">
    <property type="entry name" value="TATD_1"/>
    <property type="match status" value="1"/>
</dbReference>
<evidence type="ECO:0000256" key="8">
    <source>
        <dbReference type="ARBA" id="ARBA00022801"/>
    </source>
</evidence>
<name>A0A9P6WGA6_MAUEX</name>
<comment type="similarity">
    <text evidence="4">Belongs to the metallo-dependent hydrolases superfamily. Allantoinase family.</text>
</comment>
<dbReference type="PANTHER" id="PTHR43668">
    <property type="entry name" value="ALLANTOINASE"/>
    <property type="match status" value="1"/>
</dbReference>
<organism evidence="12 13">
    <name type="scientific">Maudiozyma exigua</name>
    <name type="common">Yeast</name>
    <name type="synonym">Kazachstania exigua</name>
    <dbReference type="NCBI Taxonomy" id="34358"/>
    <lineage>
        <taxon>Eukaryota</taxon>
        <taxon>Fungi</taxon>
        <taxon>Dikarya</taxon>
        <taxon>Ascomycota</taxon>
        <taxon>Saccharomycotina</taxon>
        <taxon>Saccharomycetes</taxon>
        <taxon>Saccharomycetales</taxon>
        <taxon>Saccharomycetaceae</taxon>
        <taxon>Maudiozyma</taxon>
    </lineage>
</organism>
<dbReference type="InterPro" id="IPR017593">
    <property type="entry name" value="Allantoinase"/>
</dbReference>
<reference evidence="12 13" key="1">
    <citation type="submission" date="2020-11" db="EMBL/GenBank/DDBJ databases">
        <title>Kefir isolates.</title>
        <authorList>
            <person name="Marcisauskas S."/>
            <person name="Kim Y."/>
            <person name="Blasche S."/>
        </authorList>
    </citation>
    <scope>NUCLEOTIDE SEQUENCE [LARGE SCALE GENOMIC DNA]</scope>
    <source>
        <strain evidence="12 13">OG2</strain>
    </source>
</reference>
<evidence type="ECO:0000256" key="6">
    <source>
        <dbReference type="ARBA" id="ARBA00012863"/>
    </source>
</evidence>
<evidence type="ECO:0000256" key="10">
    <source>
        <dbReference type="SAM" id="MobiDB-lite"/>
    </source>
</evidence>
<feature type="domain" description="Helicase C-terminal" evidence="11">
    <location>
        <begin position="558"/>
        <end position="719"/>
    </location>
</feature>
<evidence type="ECO:0000313" key="13">
    <source>
        <dbReference type="Proteomes" id="UP000750334"/>
    </source>
</evidence>
<comment type="subunit">
    <text evidence="5">Homotetramer.</text>
</comment>
<evidence type="ECO:0000256" key="4">
    <source>
        <dbReference type="ARBA" id="ARBA00010368"/>
    </source>
</evidence>
<evidence type="ECO:0000259" key="11">
    <source>
        <dbReference type="PROSITE" id="PS51194"/>
    </source>
</evidence>
<comment type="catalytic activity">
    <reaction evidence="1">
        <text>(S)-allantoin + H2O = allantoate + H(+)</text>
        <dbReference type="Rhea" id="RHEA:17029"/>
        <dbReference type="ChEBI" id="CHEBI:15377"/>
        <dbReference type="ChEBI" id="CHEBI:15378"/>
        <dbReference type="ChEBI" id="CHEBI:15678"/>
        <dbReference type="ChEBI" id="CHEBI:17536"/>
        <dbReference type="EC" id="3.5.2.5"/>
    </reaction>
</comment>
<dbReference type="NCBIfam" id="TIGR03178">
    <property type="entry name" value="allantoinase"/>
    <property type="match status" value="1"/>
</dbReference>
<dbReference type="InterPro" id="IPR050138">
    <property type="entry name" value="DHOase/Allantoinase_Hydrolase"/>
</dbReference>
<keyword evidence="13" id="KW-1185">Reference proteome</keyword>
<comment type="cofactor">
    <cofactor evidence="2">
        <name>Zn(2+)</name>
        <dbReference type="ChEBI" id="CHEBI:29105"/>
    </cofactor>
</comment>
<dbReference type="GO" id="GO:0000256">
    <property type="term" value="P:allantoin catabolic process"/>
    <property type="evidence" value="ECO:0007669"/>
    <property type="project" value="InterPro"/>
</dbReference>
<dbReference type="Gene3D" id="3.20.20.140">
    <property type="entry name" value="Metal-dependent hydrolases"/>
    <property type="match status" value="1"/>
</dbReference>
<proteinExistence type="inferred from homology"/>
<dbReference type="FunFam" id="3.20.20.140:FF:000032">
    <property type="entry name" value="Allantoinase Dal1"/>
    <property type="match status" value="1"/>
</dbReference>
<sequence>MSLKAIASDKVVINQKTIPATIIYSSESGKIIEIFENRILTDLTSIPLVQYDLSECLDVSPKVILPGLVDSHVHLNDPGRSEWEGFETGTKSALSGGVTTVVDMPLNATPPTSNIQNLNIKIAATKDKIWCDVAFWGALIPENIDDLIPMVKAGVRGFKGFLCHSGIDEYKSINKEHIQIAMETLKLYNTKLLFHAELINNNHQITDTPGHSNSKYTKFLNSRPDHFETDGIELVIDCLNEINNIHPKFGAHIVHLASSDPLHLINTAKQNKLPLTVETCFHYLTLSSEDIADSCTQYKCCPPIRSNKTRLSLWQALRDGLITSIVSDHSPCIPELKNLDSGDFMNAWGGISSLGLNLPLLWTSGLRINKPITLVEVVKWCCENTAKQAGIDHIKGYINIGYDADLVVFDPHQTYVFNDSTTHFKNKLTPYHGMELSGKVEMTILRGSTVYSDNNFQCTKSPGKISTPKYCYLCSLTGVIIPNIRLGFLVIAEAHHLGRQVYRHKVSHNFMSIDYRKFAKLILLSATVGYRSYAKHLLALNIDAPVFYDASFDSSEIYVHDLFSKVDKVFIVSLCVSNVSSFDRGDGSSKLSILRFETVVPLHVTGDDDRQYKIDTINKFISDHSSRIMAGTCLVSEGINVSSLGMVVLYNYIPDIAEFVQICRRLRNGGSLKCFWLYIPIFDSNMAIVDPEKDINKQIAEFFGLPVPSRLTLNDKSSTMCGTTSSPPSEPKLKRPRLASGATILHTPASTDATSTQDISRAASSTGIPLDDSEPTTELSIVGEPINDVKVPKSYV</sequence>
<dbReference type="InterPro" id="IPR032466">
    <property type="entry name" value="Metal_Hydrolase"/>
</dbReference>
<dbReference type="PANTHER" id="PTHR43668:SF2">
    <property type="entry name" value="ALLANTOINASE"/>
    <property type="match status" value="1"/>
</dbReference>
<evidence type="ECO:0000256" key="3">
    <source>
        <dbReference type="ARBA" id="ARBA00004968"/>
    </source>
</evidence>
<dbReference type="SUPFAM" id="SSF51556">
    <property type="entry name" value="Metallo-dependent hydrolases"/>
    <property type="match status" value="1"/>
</dbReference>
<evidence type="ECO:0000256" key="7">
    <source>
        <dbReference type="ARBA" id="ARBA00022723"/>
    </source>
</evidence>
<dbReference type="EC" id="3.5.2.5" evidence="6"/>
<dbReference type="SUPFAM" id="SSF52540">
    <property type="entry name" value="P-loop containing nucleoside triphosphate hydrolases"/>
    <property type="match status" value="1"/>
</dbReference>
<dbReference type="Gene3D" id="3.40.50.300">
    <property type="entry name" value="P-loop containing nucleotide triphosphate hydrolases"/>
    <property type="match status" value="1"/>
</dbReference>
<dbReference type="Pfam" id="PF01979">
    <property type="entry name" value="Amidohydro_1"/>
    <property type="match status" value="1"/>
</dbReference>
<dbReference type="InterPro" id="IPR011059">
    <property type="entry name" value="Metal-dep_hydrolase_composite"/>
</dbReference>
<evidence type="ECO:0000256" key="5">
    <source>
        <dbReference type="ARBA" id="ARBA00011881"/>
    </source>
</evidence>
<dbReference type="SUPFAM" id="SSF51338">
    <property type="entry name" value="Composite domain of metallo-dependent hydrolases"/>
    <property type="match status" value="1"/>
</dbReference>
<dbReference type="PROSITE" id="PS00482">
    <property type="entry name" value="DIHYDROOROTASE_1"/>
    <property type="match status" value="1"/>
</dbReference>